<sequence length="94" mass="10582">MKVLNKFVFLLVIISSLTFAQINKIKGNEYEMTGKIINDISLPPGCGYVAFGVVVEFEIINTNLKKFTNRRIPIIVTCPESYGKTSLRKIKLIS</sequence>
<feature type="signal peptide" evidence="1">
    <location>
        <begin position="1"/>
        <end position="20"/>
    </location>
</feature>
<dbReference type="EMBL" id="JPRP01000001">
    <property type="protein sequence ID" value="KFE99669.1"/>
    <property type="molecule type" value="Genomic_DNA"/>
</dbReference>
<gene>
    <name evidence="2" type="ORF">IX39_03115</name>
</gene>
<dbReference type="eggNOG" id="ENOG50311R7">
    <property type="taxonomic scope" value="Bacteria"/>
</dbReference>
<organism evidence="2 3">
    <name type="scientific">Chryseobacterium formosense</name>
    <dbReference type="NCBI Taxonomy" id="236814"/>
    <lineage>
        <taxon>Bacteria</taxon>
        <taxon>Pseudomonadati</taxon>
        <taxon>Bacteroidota</taxon>
        <taxon>Flavobacteriia</taxon>
        <taxon>Flavobacteriales</taxon>
        <taxon>Weeksellaceae</taxon>
        <taxon>Chryseobacterium group</taxon>
        <taxon>Chryseobacterium</taxon>
    </lineage>
</organism>
<comment type="caution">
    <text evidence="2">The sequence shown here is derived from an EMBL/GenBank/DDBJ whole genome shotgun (WGS) entry which is preliminary data.</text>
</comment>
<evidence type="ECO:0000313" key="2">
    <source>
        <dbReference type="EMBL" id="KFE99669.1"/>
    </source>
</evidence>
<name>A0A085Z5F6_9FLAO</name>
<dbReference type="STRING" id="236814.IX39_03115"/>
<keyword evidence="3" id="KW-1185">Reference proteome</keyword>
<proteinExistence type="predicted"/>
<dbReference type="AlphaFoldDB" id="A0A085Z5F6"/>
<reference evidence="2 3" key="1">
    <citation type="submission" date="2014-07" db="EMBL/GenBank/DDBJ databases">
        <title>Genome of Chryseobacterium formosense LMG 24722.</title>
        <authorList>
            <person name="Pipes S.E."/>
            <person name="Stropko S.J."/>
            <person name="Newman J.D."/>
        </authorList>
    </citation>
    <scope>NUCLEOTIDE SEQUENCE [LARGE SCALE GENOMIC DNA]</scope>
    <source>
        <strain evidence="2 3">LMG 24722</strain>
    </source>
</reference>
<evidence type="ECO:0000313" key="3">
    <source>
        <dbReference type="Proteomes" id="UP000028713"/>
    </source>
</evidence>
<dbReference type="RefSeq" id="WP_034673394.1">
    <property type="nucleotide sequence ID" value="NZ_FPAP01000004.1"/>
</dbReference>
<protein>
    <submittedName>
        <fullName evidence="2">Uncharacterized protein</fullName>
    </submittedName>
</protein>
<dbReference type="Proteomes" id="UP000028713">
    <property type="component" value="Unassembled WGS sequence"/>
</dbReference>
<evidence type="ECO:0000256" key="1">
    <source>
        <dbReference type="SAM" id="SignalP"/>
    </source>
</evidence>
<accession>A0A085Z5F6</accession>
<dbReference type="OrthoDB" id="1446031at2"/>
<feature type="chain" id="PRO_5001800489" evidence="1">
    <location>
        <begin position="21"/>
        <end position="94"/>
    </location>
</feature>
<keyword evidence="1" id="KW-0732">Signal</keyword>